<name>A0AAV5SNH2_9BILA</name>
<dbReference type="PANTHER" id="PTHR11161">
    <property type="entry name" value="O-ACYLTRANSFERASE"/>
    <property type="match status" value="1"/>
</dbReference>
<feature type="transmembrane region" description="Helical" evidence="2">
    <location>
        <begin position="326"/>
        <end position="350"/>
    </location>
</feature>
<feature type="transmembrane region" description="Helical" evidence="2">
    <location>
        <begin position="438"/>
        <end position="466"/>
    </location>
</feature>
<feature type="region of interest" description="Disordered" evidence="1">
    <location>
        <begin position="821"/>
        <end position="850"/>
    </location>
</feature>
<protein>
    <recommendedName>
        <fullName evidence="4">Nose resistant-to-fluoxetine protein N-terminal domain-containing protein</fullName>
    </recommendedName>
</protein>
<feature type="transmembrane region" description="Helical" evidence="2">
    <location>
        <begin position="501"/>
        <end position="521"/>
    </location>
</feature>
<dbReference type="PANTHER" id="PTHR11161:SF65">
    <property type="entry name" value="NOSE RESISTANT TO FLUOXETINE PROTEIN 6"/>
    <property type="match status" value="1"/>
</dbReference>
<organism evidence="5 6">
    <name type="scientific">Pristionchus entomophagus</name>
    <dbReference type="NCBI Taxonomy" id="358040"/>
    <lineage>
        <taxon>Eukaryota</taxon>
        <taxon>Metazoa</taxon>
        <taxon>Ecdysozoa</taxon>
        <taxon>Nematoda</taxon>
        <taxon>Chromadorea</taxon>
        <taxon>Rhabditida</taxon>
        <taxon>Rhabditina</taxon>
        <taxon>Diplogasteromorpha</taxon>
        <taxon>Diplogasteroidea</taxon>
        <taxon>Neodiplogasteridae</taxon>
        <taxon>Pristionchus</taxon>
    </lineage>
</organism>
<keyword evidence="2" id="KW-0472">Membrane</keyword>
<reference evidence="5" key="1">
    <citation type="submission" date="2023-10" db="EMBL/GenBank/DDBJ databases">
        <title>Genome assembly of Pristionchus species.</title>
        <authorList>
            <person name="Yoshida K."/>
            <person name="Sommer R.J."/>
        </authorList>
    </citation>
    <scope>NUCLEOTIDE SEQUENCE</scope>
    <source>
        <strain evidence="5">RS0144</strain>
    </source>
</reference>
<evidence type="ECO:0000313" key="5">
    <source>
        <dbReference type="EMBL" id="GMS84307.1"/>
    </source>
</evidence>
<feature type="domain" description="Nose resistant-to-fluoxetine protein N-terminal" evidence="4">
    <location>
        <begin position="151"/>
        <end position="308"/>
    </location>
</feature>
<dbReference type="InterPro" id="IPR006621">
    <property type="entry name" value="Nose-resist-to-fluoxetine_N"/>
</dbReference>
<dbReference type="GO" id="GO:0016747">
    <property type="term" value="F:acyltransferase activity, transferring groups other than amino-acyl groups"/>
    <property type="evidence" value="ECO:0007669"/>
    <property type="project" value="InterPro"/>
</dbReference>
<evidence type="ECO:0000313" key="6">
    <source>
        <dbReference type="Proteomes" id="UP001432027"/>
    </source>
</evidence>
<keyword evidence="2" id="KW-0812">Transmembrane</keyword>
<feature type="signal peptide" evidence="3">
    <location>
        <begin position="1"/>
        <end position="46"/>
    </location>
</feature>
<accession>A0AAV5SNH2</accession>
<comment type="caution">
    <text evidence="5">The sequence shown here is derived from an EMBL/GenBank/DDBJ whole genome shotgun (WGS) entry which is preliminary data.</text>
</comment>
<proteinExistence type="predicted"/>
<gene>
    <name evidence="5" type="ORF">PENTCL1PPCAC_6482</name>
</gene>
<dbReference type="InterPro" id="IPR052728">
    <property type="entry name" value="O2_lipid_transport_reg"/>
</dbReference>
<dbReference type="SMART" id="SM00703">
    <property type="entry name" value="NRF"/>
    <property type="match status" value="1"/>
</dbReference>
<feature type="transmembrane region" description="Helical" evidence="2">
    <location>
        <begin position="585"/>
        <end position="602"/>
    </location>
</feature>
<feature type="non-terminal residue" evidence="5">
    <location>
        <position position="1"/>
    </location>
</feature>
<dbReference type="Pfam" id="PF20146">
    <property type="entry name" value="NRF"/>
    <property type="match status" value="1"/>
</dbReference>
<evidence type="ECO:0000256" key="3">
    <source>
        <dbReference type="SAM" id="SignalP"/>
    </source>
</evidence>
<keyword evidence="6" id="KW-1185">Reference proteome</keyword>
<keyword evidence="3" id="KW-0732">Signal</keyword>
<feature type="chain" id="PRO_5043910403" description="Nose resistant-to-fluoxetine protein N-terminal domain-containing protein" evidence="3">
    <location>
        <begin position="47"/>
        <end position="850"/>
    </location>
</feature>
<evidence type="ECO:0000256" key="1">
    <source>
        <dbReference type="SAM" id="MobiDB-lite"/>
    </source>
</evidence>
<feature type="transmembrane region" description="Helical" evidence="2">
    <location>
        <begin position="562"/>
        <end position="578"/>
    </location>
</feature>
<feature type="transmembrane region" description="Helical" evidence="2">
    <location>
        <begin position="779"/>
        <end position="801"/>
    </location>
</feature>
<feature type="transmembrane region" description="Helical" evidence="2">
    <location>
        <begin position="704"/>
        <end position="725"/>
    </location>
</feature>
<feature type="transmembrane region" description="Helical" evidence="2">
    <location>
        <begin position="399"/>
        <end position="418"/>
    </location>
</feature>
<dbReference type="AlphaFoldDB" id="A0AAV5SNH2"/>
<feature type="transmembrane region" description="Helical" evidence="2">
    <location>
        <begin position="632"/>
        <end position="652"/>
    </location>
</feature>
<dbReference type="InterPro" id="IPR002656">
    <property type="entry name" value="Acyl_transf_3_dom"/>
</dbReference>
<evidence type="ECO:0000259" key="4">
    <source>
        <dbReference type="SMART" id="SM00703"/>
    </source>
</evidence>
<dbReference type="EMBL" id="BTSX01000002">
    <property type="protein sequence ID" value="GMS84307.1"/>
    <property type="molecule type" value="Genomic_DNA"/>
</dbReference>
<feature type="region of interest" description="Disordered" evidence="1">
    <location>
        <begin position="229"/>
        <end position="257"/>
    </location>
</feature>
<feature type="transmembrane region" description="Helical" evidence="2">
    <location>
        <begin position="737"/>
        <end position="759"/>
    </location>
</feature>
<keyword evidence="2" id="KW-1133">Transmembrane helix</keyword>
<dbReference type="Proteomes" id="UP001432027">
    <property type="component" value="Unassembled WGS sequence"/>
</dbReference>
<dbReference type="Pfam" id="PF01757">
    <property type="entry name" value="Acyl_transf_3"/>
    <property type="match status" value="1"/>
</dbReference>
<evidence type="ECO:0000256" key="2">
    <source>
        <dbReference type="SAM" id="Phobius"/>
    </source>
</evidence>
<sequence length="850" mass="96940">LLPPLASLSSPLPFLLYSLIRSESCHLSSMSRLLLLLLLLFHPSTSDSLFDDEIEFDEEDLSHVGSIFTNIFADSKQQLILDLDIFRTIINAHMEYGNAIQEGNVELVKYGMKIVEKMKELDISAGCLADMFHLTWSAVEYATYMEETKNCTTCQCTPYIHQKKNERQWIFNVLDAMGKMPSGLTGGNNLWIGSWTTCRKISVVKNNQGQLWKGQYCLAHLNPYNRDNPLKSIGPSGPPDERCYQNPNATVSPAEEDPNDSKCFDLIPLLNFGLCMPDTCTAYDVRKMVKFGYRGVEALVGRDLVCNVSVECRNEREEAEISQSPLSMFALVLCSFLIIMSIFGSIYDYVVVSDMKKRGTFTYNSQPLFVKSLIAFSIYNNLRKVMETEEKGDQISCLYGLRFLSMGWIIMGHLYYYIARSLTTDNLIPTLVNFPQMFYSQIINQAPLAVDSFFFLSGLLATYITFKKLLKDKSIKRGQILSVGGWLVIYLRRYLRLTPMYAFVMLMNVTLFTFVSNGPFWRPIEPEGCRHTWWVNLLYLNNFWMQDIECCMGWTWYMANDFQFHVILFPIIVISLYLNKKIGYAISGFFLVASTIAKLVIMEMKGYPPAPLLTAKLTIVHQLNAYWNDVYMMPYIRCGPFICGCLVGYLMIDLTLEKKNSIEYKLSWRNAAIGWTISTILGLYSVFGLYEYARTGDISTWWRILYVIMGRNGFSIAISWVTFACSTGNGGIVTKILAFKTFIPLGKITFGAYLIHPILLQIYNLSRPQPFHFTTFFQMFVHFVEAVIISYLAALIVHLLVEAPNQIFEGLLFGGLAKPRPPTDEHKRVGNDPATESERVPMISEKNGVH</sequence>
<feature type="transmembrane region" description="Helical" evidence="2">
    <location>
        <begin position="672"/>
        <end position="692"/>
    </location>
</feature>
<feature type="compositionally biased region" description="Basic and acidic residues" evidence="1">
    <location>
        <begin position="821"/>
        <end position="830"/>
    </location>
</feature>